<dbReference type="EMBL" id="JAJSOW010000003">
    <property type="protein sequence ID" value="KAI9196252.1"/>
    <property type="molecule type" value="Genomic_DNA"/>
</dbReference>
<evidence type="ECO:0000313" key="2">
    <source>
        <dbReference type="Proteomes" id="UP001064489"/>
    </source>
</evidence>
<name>A0AAD5JMD9_ACENE</name>
<protein>
    <submittedName>
        <fullName evidence="1">Uncharacterized protein</fullName>
    </submittedName>
</protein>
<proteinExistence type="predicted"/>
<accession>A0AAD5JMD9</accession>
<evidence type="ECO:0000313" key="1">
    <source>
        <dbReference type="EMBL" id="KAI9196252.1"/>
    </source>
</evidence>
<comment type="caution">
    <text evidence="1">The sequence shown here is derived from an EMBL/GenBank/DDBJ whole genome shotgun (WGS) entry which is preliminary data.</text>
</comment>
<organism evidence="1 2">
    <name type="scientific">Acer negundo</name>
    <name type="common">Box elder</name>
    <dbReference type="NCBI Taxonomy" id="4023"/>
    <lineage>
        <taxon>Eukaryota</taxon>
        <taxon>Viridiplantae</taxon>
        <taxon>Streptophyta</taxon>
        <taxon>Embryophyta</taxon>
        <taxon>Tracheophyta</taxon>
        <taxon>Spermatophyta</taxon>
        <taxon>Magnoliopsida</taxon>
        <taxon>eudicotyledons</taxon>
        <taxon>Gunneridae</taxon>
        <taxon>Pentapetalae</taxon>
        <taxon>rosids</taxon>
        <taxon>malvids</taxon>
        <taxon>Sapindales</taxon>
        <taxon>Sapindaceae</taxon>
        <taxon>Hippocastanoideae</taxon>
        <taxon>Acereae</taxon>
        <taxon>Acer</taxon>
    </lineage>
</organism>
<sequence>MMFVYGRRLSAKVALYGWDRRRSMASKAQSGLGFHSSAKAENENKGGRSFAEVVYLGLQKKFERDIVVLRYENVNEGKEGKELAKVSCAEASLVSNQEDNVLTLFKSSEGGRENQDINRLCNVNGMKSCYVFEGSLMKQKAGDKARCGMEKQYTLRLGNVKNKNKCSANEGSFIGQNLEDKAKKGCDKKVKDKVMGSKFQNSNGKSKIIKGKGGIIGNEGFELLEREWLLKKRVWGVVLELLSKKGLKCNVGKLSSSQLLIQENCKGKFMVEDGCSIA</sequence>
<keyword evidence="2" id="KW-1185">Reference proteome</keyword>
<dbReference type="AlphaFoldDB" id="A0AAD5JMD9"/>
<dbReference type="Proteomes" id="UP001064489">
    <property type="component" value="Chromosome 1"/>
</dbReference>
<gene>
    <name evidence="1" type="ORF">LWI28_022313</name>
</gene>
<reference evidence="1" key="1">
    <citation type="journal article" date="2022" name="Plant J.">
        <title>Strategies of tolerance reflected in two North American maple genomes.</title>
        <authorList>
            <person name="McEvoy S.L."/>
            <person name="Sezen U.U."/>
            <person name="Trouern-Trend A."/>
            <person name="McMahon S.M."/>
            <person name="Schaberg P.G."/>
            <person name="Yang J."/>
            <person name="Wegrzyn J.L."/>
            <person name="Swenson N.G."/>
        </authorList>
    </citation>
    <scope>NUCLEOTIDE SEQUENCE</scope>
    <source>
        <strain evidence="1">91603</strain>
    </source>
</reference>
<reference evidence="1" key="2">
    <citation type="submission" date="2023-02" db="EMBL/GenBank/DDBJ databases">
        <authorList>
            <person name="Swenson N.G."/>
            <person name="Wegrzyn J.L."/>
            <person name="Mcevoy S.L."/>
        </authorList>
    </citation>
    <scope>NUCLEOTIDE SEQUENCE</scope>
    <source>
        <strain evidence="1">91603</strain>
        <tissue evidence="1">Leaf</tissue>
    </source>
</reference>